<dbReference type="PANTHER" id="PTHR36427">
    <property type="entry name" value="54S RIBOSOMAL PROTEIN L1, MITOCHONDRIAL"/>
    <property type="match status" value="1"/>
</dbReference>
<dbReference type="GO" id="GO:0006417">
    <property type="term" value="P:regulation of translation"/>
    <property type="evidence" value="ECO:0007669"/>
    <property type="project" value="UniProtKB-KW"/>
</dbReference>
<comment type="function">
    <text evidence="10">Binds directly to 23S rRNA. The L1 stalk is quite mobile in the ribosome, and is involved in E site tRNA release.</text>
</comment>
<evidence type="ECO:0000256" key="3">
    <source>
        <dbReference type="ARBA" id="ARBA00022555"/>
    </source>
</evidence>
<dbReference type="GO" id="GO:0003735">
    <property type="term" value="F:structural constituent of ribosome"/>
    <property type="evidence" value="ECO:0007669"/>
    <property type="project" value="InterPro"/>
</dbReference>
<keyword evidence="2 10" id="KW-0678">Repressor</keyword>
<keyword evidence="5 10" id="KW-0810">Translation regulation</keyword>
<proteinExistence type="inferred from homology"/>
<dbReference type="GO" id="GO:0015934">
    <property type="term" value="C:large ribosomal subunit"/>
    <property type="evidence" value="ECO:0007669"/>
    <property type="project" value="InterPro"/>
</dbReference>
<keyword evidence="3 10" id="KW-0820">tRNA-binding</keyword>
<organism evidence="12">
    <name type="scientific">Thermosulfurimonas dismutans</name>
    <dbReference type="NCBI Taxonomy" id="999894"/>
    <lineage>
        <taxon>Bacteria</taxon>
        <taxon>Pseudomonadati</taxon>
        <taxon>Thermodesulfobacteriota</taxon>
        <taxon>Thermodesulfobacteria</taxon>
        <taxon>Thermodesulfobacteriales</taxon>
        <taxon>Thermodesulfobacteriaceae</taxon>
        <taxon>Thermosulfurimonas</taxon>
    </lineage>
</organism>
<dbReference type="GO" id="GO:0019843">
    <property type="term" value="F:rRNA binding"/>
    <property type="evidence" value="ECO:0007669"/>
    <property type="project" value="UniProtKB-UniRule"/>
</dbReference>
<evidence type="ECO:0000256" key="10">
    <source>
        <dbReference type="HAMAP-Rule" id="MF_01318"/>
    </source>
</evidence>
<dbReference type="Gene3D" id="3.30.190.20">
    <property type="match status" value="1"/>
</dbReference>
<dbReference type="GO" id="GO:0006412">
    <property type="term" value="P:translation"/>
    <property type="evidence" value="ECO:0007669"/>
    <property type="project" value="UniProtKB-UniRule"/>
</dbReference>
<dbReference type="InterPro" id="IPR023673">
    <property type="entry name" value="Ribosomal_uL1_CS"/>
</dbReference>
<dbReference type="InterPro" id="IPR005878">
    <property type="entry name" value="Ribosom_uL1_bac-type"/>
</dbReference>
<evidence type="ECO:0000256" key="7">
    <source>
        <dbReference type="ARBA" id="ARBA00022980"/>
    </source>
</evidence>
<dbReference type="FunFam" id="3.40.50.790:FF:000001">
    <property type="entry name" value="50S ribosomal protein L1"/>
    <property type="match status" value="1"/>
</dbReference>
<dbReference type="InterPro" id="IPR023674">
    <property type="entry name" value="Ribosomal_uL1-like"/>
</dbReference>
<dbReference type="InterPro" id="IPR002143">
    <property type="entry name" value="Ribosomal_uL1"/>
</dbReference>
<dbReference type="SUPFAM" id="SSF56808">
    <property type="entry name" value="Ribosomal protein L1"/>
    <property type="match status" value="1"/>
</dbReference>
<evidence type="ECO:0000256" key="6">
    <source>
        <dbReference type="ARBA" id="ARBA00022884"/>
    </source>
</evidence>
<evidence type="ECO:0000256" key="5">
    <source>
        <dbReference type="ARBA" id="ARBA00022845"/>
    </source>
</evidence>
<dbReference type="Proteomes" id="UP000886043">
    <property type="component" value="Unassembled WGS sequence"/>
</dbReference>
<evidence type="ECO:0000256" key="1">
    <source>
        <dbReference type="ARBA" id="ARBA00010531"/>
    </source>
</evidence>
<dbReference type="GO" id="GO:0000049">
    <property type="term" value="F:tRNA binding"/>
    <property type="evidence" value="ECO:0007669"/>
    <property type="project" value="UniProtKB-KW"/>
</dbReference>
<keyword evidence="7 10" id="KW-0689">Ribosomal protein</keyword>
<accession>A0A7C3GTL3</accession>
<comment type="caution">
    <text evidence="12">The sequence shown here is derived from an EMBL/GenBank/DDBJ whole genome shotgun (WGS) entry which is preliminary data.</text>
</comment>
<dbReference type="CDD" id="cd00403">
    <property type="entry name" value="Ribosomal_L1"/>
    <property type="match status" value="1"/>
</dbReference>
<protein>
    <recommendedName>
        <fullName evidence="9 10">Large ribosomal subunit protein uL1</fullName>
    </recommendedName>
</protein>
<dbReference type="Pfam" id="PF00687">
    <property type="entry name" value="Ribosomal_L1"/>
    <property type="match status" value="1"/>
</dbReference>
<dbReference type="HAMAP" id="MF_01318_B">
    <property type="entry name" value="Ribosomal_uL1_B"/>
    <property type="match status" value="1"/>
</dbReference>
<dbReference type="InterPro" id="IPR028364">
    <property type="entry name" value="Ribosomal_uL1/biogenesis"/>
</dbReference>
<dbReference type="PIRSF" id="PIRSF002155">
    <property type="entry name" value="Ribosomal_L1"/>
    <property type="match status" value="1"/>
</dbReference>
<keyword evidence="6 10" id="KW-0694">RNA-binding</keyword>
<gene>
    <name evidence="10" type="primary">rplA</name>
    <name evidence="12" type="ORF">ENJ40_01415</name>
</gene>
<evidence type="ECO:0000256" key="11">
    <source>
        <dbReference type="RuleBase" id="RU000659"/>
    </source>
</evidence>
<sequence>MAKRGKKYRAALEKVDRTRRYSFEEAVKLALENAYAKFDETVEVAVKLGVDPRHADQMVRGSVVLPHGTGKTARVVVFAKGDKAKEAEAAGADYVGAEDLIKKIQEGWLDFDKAVATPDMMPLVGRIGKILGPRGLMPSAKTGTVTFDVARAVKEIKAGKVDFKVDRGGVVHAPVGKVSFGERKILENLAAFFDALLRAKPSAAKGQYIKSVTLSTTMGPGIKIDPADVRNLVKDYQAE</sequence>
<dbReference type="Gene3D" id="3.40.50.790">
    <property type="match status" value="1"/>
</dbReference>
<reference evidence="12" key="1">
    <citation type="journal article" date="2020" name="mSystems">
        <title>Genome- and Community-Level Interaction Insights into Carbon Utilization and Element Cycling Functions of Hydrothermarchaeota in Hydrothermal Sediment.</title>
        <authorList>
            <person name="Zhou Z."/>
            <person name="Liu Y."/>
            <person name="Xu W."/>
            <person name="Pan J."/>
            <person name="Luo Z.H."/>
            <person name="Li M."/>
        </authorList>
    </citation>
    <scope>NUCLEOTIDE SEQUENCE [LARGE SCALE GENOMIC DNA]</scope>
    <source>
        <strain evidence="12">HyVt-483</strain>
    </source>
</reference>
<dbReference type="NCBIfam" id="TIGR01169">
    <property type="entry name" value="rplA_bact"/>
    <property type="match status" value="1"/>
</dbReference>
<evidence type="ECO:0000256" key="2">
    <source>
        <dbReference type="ARBA" id="ARBA00022491"/>
    </source>
</evidence>
<comment type="subunit">
    <text evidence="10">Part of the 50S ribosomal subunit.</text>
</comment>
<name>A0A7C3GTL3_9BACT</name>
<evidence type="ECO:0000256" key="9">
    <source>
        <dbReference type="ARBA" id="ARBA00035241"/>
    </source>
</evidence>
<evidence type="ECO:0000256" key="4">
    <source>
        <dbReference type="ARBA" id="ARBA00022730"/>
    </source>
</evidence>
<keyword evidence="8 10" id="KW-0687">Ribonucleoprotein</keyword>
<dbReference type="EMBL" id="DRMH01000014">
    <property type="protein sequence ID" value="HFC97104.1"/>
    <property type="molecule type" value="Genomic_DNA"/>
</dbReference>
<evidence type="ECO:0000313" key="12">
    <source>
        <dbReference type="EMBL" id="HFC97104.1"/>
    </source>
</evidence>
<evidence type="ECO:0000256" key="8">
    <source>
        <dbReference type="ARBA" id="ARBA00023274"/>
    </source>
</evidence>
<dbReference type="PANTHER" id="PTHR36427:SF3">
    <property type="entry name" value="LARGE RIBOSOMAL SUBUNIT PROTEIN UL1M"/>
    <property type="match status" value="1"/>
</dbReference>
<dbReference type="PROSITE" id="PS01199">
    <property type="entry name" value="RIBOSOMAL_L1"/>
    <property type="match status" value="1"/>
</dbReference>
<dbReference type="InterPro" id="IPR016095">
    <property type="entry name" value="Ribosomal_uL1_3-a/b-sand"/>
</dbReference>
<comment type="similarity">
    <text evidence="1 10 11">Belongs to the universal ribosomal protein uL1 family.</text>
</comment>
<dbReference type="AlphaFoldDB" id="A0A7C3GTL3"/>
<keyword evidence="4 10" id="KW-0699">rRNA-binding</keyword>
<comment type="function">
    <text evidence="10">Protein L1 is also a translational repressor protein, it controls the translation of the L11 operon by binding to its mRNA.</text>
</comment>